<proteinExistence type="predicted"/>
<dbReference type="AlphaFoldDB" id="A0A645IBK3"/>
<dbReference type="EMBL" id="VSSQ01110499">
    <property type="protein sequence ID" value="MPN48306.1"/>
    <property type="molecule type" value="Genomic_DNA"/>
</dbReference>
<sequence length="133" mass="16060">MVSRFFILPFGARKCAAKHKKRTKKRTNHETRVQIKIFKYFFLDFRLRLKSENQTVCKPQHFRPSELELRFAGSKAVIMHLHLNPYCFAPLSFGKFALNIFLLRFQLLPCRRLWRENLLPQGFRHVALQWNRQ</sequence>
<protein>
    <submittedName>
        <fullName evidence="1">Uncharacterized protein</fullName>
    </submittedName>
</protein>
<accession>A0A645IBK3</accession>
<evidence type="ECO:0000313" key="1">
    <source>
        <dbReference type="EMBL" id="MPN48306.1"/>
    </source>
</evidence>
<organism evidence="1">
    <name type="scientific">bioreactor metagenome</name>
    <dbReference type="NCBI Taxonomy" id="1076179"/>
    <lineage>
        <taxon>unclassified sequences</taxon>
        <taxon>metagenomes</taxon>
        <taxon>ecological metagenomes</taxon>
    </lineage>
</organism>
<reference evidence="1" key="1">
    <citation type="submission" date="2019-08" db="EMBL/GenBank/DDBJ databases">
        <authorList>
            <person name="Kucharzyk K."/>
            <person name="Murdoch R.W."/>
            <person name="Higgins S."/>
            <person name="Loffler F."/>
        </authorList>
    </citation>
    <scope>NUCLEOTIDE SEQUENCE</scope>
</reference>
<name>A0A645IBK3_9ZZZZ</name>
<comment type="caution">
    <text evidence="1">The sequence shown here is derived from an EMBL/GenBank/DDBJ whole genome shotgun (WGS) entry which is preliminary data.</text>
</comment>
<gene>
    <name evidence="1" type="ORF">SDC9_195913</name>
</gene>